<reference evidence="1 2" key="1">
    <citation type="journal article" date="2017" name="Arch. Microbiol.">
        <title>Mariprofundus micogutta sp. nov., a novel iron-oxidizing zetaproteobacterium isolated from a deep-sea hydrothermal field at the Bayonnaise knoll of the Izu-Ogasawara arc, and a description of Mariprofundales ord. nov. and Zetaproteobacteria classis nov.</title>
        <authorList>
            <person name="Makita H."/>
            <person name="Tanaka E."/>
            <person name="Mitsunobu S."/>
            <person name="Miyazaki M."/>
            <person name="Nunoura T."/>
            <person name="Uematsu K."/>
            <person name="Takaki Y."/>
            <person name="Nishi S."/>
            <person name="Shimamura S."/>
            <person name="Takai K."/>
        </authorList>
    </citation>
    <scope>NUCLEOTIDE SEQUENCE [LARGE SCALE GENOMIC DNA]</scope>
    <source>
        <strain evidence="1 2">ET2</strain>
    </source>
</reference>
<organism evidence="1 2">
    <name type="scientific">Mariprofundus micogutta</name>
    <dbReference type="NCBI Taxonomy" id="1921010"/>
    <lineage>
        <taxon>Bacteria</taxon>
        <taxon>Pseudomonadati</taxon>
        <taxon>Pseudomonadota</taxon>
        <taxon>Candidatius Mariprofundia</taxon>
        <taxon>Mariprofundales</taxon>
        <taxon>Mariprofundaceae</taxon>
        <taxon>Mariprofundus</taxon>
    </lineage>
</organism>
<evidence type="ECO:0008006" key="3">
    <source>
        <dbReference type="Google" id="ProtNLM"/>
    </source>
</evidence>
<dbReference type="RefSeq" id="WP_072660720.1">
    <property type="nucleotide sequence ID" value="NZ_BDFD01000032.1"/>
</dbReference>
<dbReference type="Proteomes" id="UP000231632">
    <property type="component" value="Unassembled WGS sequence"/>
</dbReference>
<gene>
    <name evidence="1" type="ORF">MMIC_P2417</name>
</gene>
<protein>
    <recommendedName>
        <fullName evidence="3">STAS/SEC14 domain-containing protein</fullName>
    </recommendedName>
</protein>
<dbReference type="AlphaFoldDB" id="A0A1L8CR92"/>
<keyword evidence="2" id="KW-1185">Reference proteome</keyword>
<name>A0A1L8CR92_9PROT</name>
<proteinExistence type="predicted"/>
<accession>A0A1L8CR92</accession>
<evidence type="ECO:0000313" key="1">
    <source>
        <dbReference type="EMBL" id="GAV21428.1"/>
    </source>
</evidence>
<evidence type="ECO:0000313" key="2">
    <source>
        <dbReference type="Proteomes" id="UP000231632"/>
    </source>
</evidence>
<dbReference type="EMBL" id="BDFD01000032">
    <property type="protein sequence ID" value="GAV21428.1"/>
    <property type="molecule type" value="Genomic_DNA"/>
</dbReference>
<dbReference type="OrthoDB" id="5402186at2"/>
<sequence>MVSYTIDSVKQIVFTHVEGVLDNQQLHEHQDKLGEDPEFHPDMRELMDCRDLINVRVREINYSQLAASSPWGSQAQRAIVVSTVLGFGLLNIFQAVMGSEHGKLSIFRDIDSAKEWLGL</sequence>
<comment type="caution">
    <text evidence="1">The sequence shown here is derived from an EMBL/GenBank/DDBJ whole genome shotgun (WGS) entry which is preliminary data.</text>
</comment>